<dbReference type="OrthoDB" id="676037at2759"/>
<evidence type="ECO:0000313" key="1">
    <source>
        <dbReference type="EMBL" id="PNT68894.1"/>
    </source>
</evidence>
<protein>
    <submittedName>
        <fullName evidence="1">Uncharacterized protein</fullName>
    </submittedName>
</protein>
<accession>A0A2K2D3N1</accession>
<gene>
    <name evidence="1" type="ORF">BRADI_3g46925v3</name>
</gene>
<sequence>LTIGARSRPGFFAQYFWWISQLLPISRNLQTVGVAEICWVIWKLRIHACFEKKLIRSPAEIVCYSCAFMMYWAGLQSENDQTNLLAGSVALQQEALHHHVAQS</sequence>
<organism evidence="1">
    <name type="scientific">Brachypodium distachyon</name>
    <name type="common">Purple false brome</name>
    <name type="synonym">Trachynia distachya</name>
    <dbReference type="NCBI Taxonomy" id="15368"/>
    <lineage>
        <taxon>Eukaryota</taxon>
        <taxon>Viridiplantae</taxon>
        <taxon>Streptophyta</taxon>
        <taxon>Embryophyta</taxon>
        <taxon>Tracheophyta</taxon>
        <taxon>Spermatophyta</taxon>
        <taxon>Magnoliopsida</taxon>
        <taxon>Liliopsida</taxon>
        <taxon>Poales</taxon>
        <taxon>Poaceae</taxon>
        <taxon>BOP clade</taxon>
        <taxon>Pooideae</taxon>
        <taxon>Stipodae</taxon>
        <taxon>Brachypodieae</taxon>
        <taxon>Brachypodium</taxon>
    </lineage>
</organism>
<proteinExistence type="predicted"/>
<dbReference type="EMBL" id="CM000882">
    <property type="protein sequence ID" value="PNT68894.1"/>
    <property type="molecule type" value="Genomic_DNA"/>
</dbReference>
<reference evidence="1" key="1">
    <citation type="journal article" date="2010" name="Nature">
        <title>Genome sequencing and analysis of the model grass Brachypodium distachyon.</title>
        <authorList>
            <consortium name="International Brachypodium Initiative"/>
        </authorList>
    </citation>
    <scope>NUCLEOTIDE SEQUENCE [LARGE SCALE GENOMIC DNA]</scope>
    <source>
        <strain evidence="1">Bd21</strain>
    </source>
</reference>
<feature type="non-terminal residue" evidence="1">
    <location>
        <position position="1"/>
    </location>
</feature>
<dbReference type="AlphaFoldDB" id="A0A2K2D3N1"/>
<reference evidence="1" key="2">
    <citation type="submission" date="2017-06" db="EMBL/GenBank/DDBJ databases">
        <title>WGS assembly of Brachypodium distachyon.</title>
        <authorList>
            <consortium name="The International Brachypodium Initiative"/>
            <person name="Lucas S."/>
            <person name="Harmon-Smith M."/>
            <person name="Lail K."/>
            <person name="Tice H."/>
            <person name="Grimwood J."/>
            <person name="Bruce D."/>
            <person name="Barry K."/>
            <person name="Shu S."/>
            <person name="Lindquist E."/>
            <person name="Wang M."/>
            <person name="Pitluck S."/>
            <person name="Vogel J.P."/>
            <person name="Garvin D.F."/>
            <person name="Mockler T.C."/>
            <person name="Schmutz J."/>
            <person name="Rokhsar D."/>
            <person name="Bevan M.W."/>
        </authorList>
    </citation>
    <scope>NUCLEOTIDE SEQUENCE</scope>
    <source>
        <strain evidence="1">Bd21</strain>
    </source>
</reference>
<name>A0A2K2D3N1_BRADI</name>